<reference evidence="7 8" key="1">
    <citation type="submission" date="2015-01" db="EMBL/GenBank/DDBJ databases">
        <title>The Genome Sequence of Exophiala xenobiotica CBS118157.</title>
        <authorList>
            <consortium name="The Broad Institute Genomics Platform"/>
            <person name="Cuomo C."/>
            <person name="de Hoog S."/>
            <person name="Gorbushina A."/>
            <person name="Stielow B."/>
            <person name="Teixiera M."/>
            <person name="Abouelleil A."/>
            <person name="Chapman S.B."/>
            <person name="Priest M."/>
            <person name="Young S.K."/>
            <person name="Wortman J."/>
            <person name="Nusbaum C."/>
            <person name="Birren B."/>
        </authorList>
    </citation>
    <scope>NUCLEOTIDE SEQUENCE [LARGE SCALE GENOMIC DNA]</scope>
    <source>
        <strain evidence="7 8">CBS 118157</strain>
    </source>
</reference>
<accession>A0A0D2F6F1</accession>
<evidence type="ECO:0000313" key="7">
    <source>
        <dbReference type="EMBL" id="KIW55499.1"/>
    </source>
</evidence>
<dbReference type="SUPFAM" id="SSF57701">
    <property type="entry name" value="Zn2/Cys6 DNA-binding domain"/>
    <property type="match status" value="1"/>
</dbReference>
<evidence type="ECO:0000313" key="8">
    <source>
        <dbReference type="Proteomes" id="UP000054342"/>
    </source>
</evidence>
<dbReference type="STRING" id="348802.A0A0D2F6F1"/>
<dbReference type="PROSITE" id="PS50048">
    <property type="entry name" value="ZN2_CY6_FUNGAL_2"/>
    <property type="match status" value="1"/>
</dbReference>
<evidence type="ECO:0000256" key="5">
    <source>
        <dbReference type="SAM" id="MobiDB-lite"/>
    </source>
</evidence>
<feature type="compositionally biased region" description="Acidic residues" evidence="5">
    <location>
        <begin position="428"/>
        <end position="438"/>
    </location>
</feature>
<name>A0A0D2F6F1_9EURO</name>
<dbReference type="InterPro" id="IPR036864">
    <property type="entry name" value="Zn2-C6_fun-type_DNA-bd_sf"/>
</dbReference>
<keyword evidence="8" id="KW-1185">Reference proteome</keyword>
<dbReference type="AlphaFoldDB" id="A0A0D2F6F1"/>
<proteinExistence type="predicted"/>
<dbReference type="Proteomes" id="UP000054342">
    <property type="component" value="Unassembled WGS sequence"/>
</dbReference>
<keyword evidence="2" id="KW-0238">DNA-binding</keyword>
<dbReference type="SMART" id="SM00066">
    <property type="entry name" value="GAL4"/>
    <property type="match status" value="1"/>
</dbReference>
<sequence>MQSFERVDKISRRGTQRSRLGCSRCKQRHIRCDQARPACNNCLRMSHDCVYEPPAPRRRKASPDPGADAAQTQTLESPVEGRSSQPTEQRQTYFTELGHSAHGANILSTSIRGPSSQPVVQCDLYQSDNIWSHGDWLSEGNMSSFYSLELNSFYKLPYMDYSYPTFSSPDPAVVAQDFSHSTIDANDPLNLADPQTFDESHSTQEQNNDLEHDFHDSANDRAMAFTQAPGSMNTGVRKFLLSYFRDSVSPPASLVSMDPGGWHRLRSHLLTVSSRNEAAEWALLAVAELYAEQNAASVPQQGQRTHSLSPMRLQQISCQGFREDMKSSELSTVTRNDLLAVIFLLAWFEVVCDVKAVDSATFPQDIAQTIITSKGEWYPQSRLILKCLNSIDAKASYMGGRPLLSAASLGVIFDYRFEVENELGDERGESEDDNDSEPIDGAAQEPDRVHERPPPEQISPSNSGTSSAINKRSTLTRILKMNIFNAIVQPGLEFHIVSQRYCRRISSLERYHRTRDTVEDEYVVVTTCKEYENELKSLWERRPRVLDLTMTEISQTVSRDVAQTVASLFCVYVVTFWSHFIHIHRTAWWNLPLSQLATKAVSTMWRMMRQQNGQNEGLPPSDEIFSPPGRGQVLHPGFMWSLMLFGSECKHPDQQRWAVRQLRDIGSGADPLPNGNKGAENRPHGPQNAFRSAILLEELTKRQAQSDARVHFMDLSLEMFGCRFSII</sequence>
<dbReference type="GeneID" id="25326145"/>
<feature type="compositionally biased region" description="Basic and acidic residues" evidence="5">
    <location>
        <begin position="445"/>
        <end position="454"/>
    </location>
</feature>
<feature type="compositionally biased region" description="Polar residues" evidence="5">
    <location>
        <begin position="70"/>
        <end position="89"/>
    </location>
</feature>
<dbReference type="OrthoDB" id="4121221at2759"/>
<dbReference type="PANTHER" id="PTHR37534:SF7">
    <property type="entry name" value="TRANSCRIPTIONAL ACTIVATOR PROTEIN UGA3"/>
    <property type="match status" value="1"/>
</dbReference>
<dbReference type="GO" id="GO:0005634">
    <property type="term" value="C:nucleus"/>
    <property type="evidence" value="ECO:0007669"/>
    <property type="project" value="TreeGrafter"/>
</dbReference>
<dbReference type="RefSeq" id="XP_013316083.1">
    <property type="nucleotide sequence ID" value="XM_013460629.1"/>
</dbReference>
<dbReference type="HOGENOM" id="CLU_014019_2_0_1"/>
<feature type="domain" description="Zn(2)-C6 fungal-type" evidence="6">
    <location>
        <begin position="21"/>
        <end position="51"/>
    </location>
</feature>
<dbReference type="InterPro" id="IPR001138">
    <property type="entry name" value="Zn2Cys6_DnaBD"/>
</dbReference>
<dbReference type="Gene3D" id="4.10.240.10">
    <property type="entry name" value="Zn(2)-C6 fungal-type DNA-binding domain"/>
    <property type="match status" value="1"/>
</dbReference>
<organism evidence="7 8">
    <name type="scientific">Exophiala xenobiotica</name>
    <dbReference type="NCBI Taxonomy" id="348802"/>
    <lineage>
        <taxon>Eukaryota</taxon>
        <taxon>Fungi</taxon>
        <taxon>Dikarya</taxon>
        <taxon>Ascomycota</taxon>
        <taxon>Pezizomycotina</taxon>
        <taxon>Eurotiomycetes</taxon>
        <taxon>Chaetothyriomycetidae</taxon>
        <taxon>Chaetothyriales</taxon>
        <taxon>Herpotrichiellaceae</taxon>
        <taxon>Exophiala</taxon>
    </lineage>
</organism>
<gene>
    <name evidence="7" type="ORF">PV05_04237</name>
</gene>
<feature type="region of interest" description="Disordered" evidence="5">
    <location>
        <begin position="668"/>
        <end position="687"/>
    </location>
</feature>
<evidence type="ECO:0000256" key="1">
    <source>
        <dbReference type="ARBA" id="ARBA00023015"/>
    </source>
</evidence>
<dbReference type="PROSITE" id="PS00463">
    <property type="entry name" value="ZN2_CY6_FUNGAL_1"/>
    <property type="match status" value="1"/>
</dbReference>
<feature type="region of interest" description="Disordered" evidence="5">
    <location>
        <begin position="424"/>
        <end position="469"/>
    </location>
</feature>
<keyword evidence="3" id="KW-0804">Transcription</keyword>
<feature type="compositionally biased region" description="Polar residues" evidence="5">
    <location>
        <begin position="458"/>
        <end position="469"/>
    </location>
</feature>
<keyword evidence="4" id="KW-0539">Nucleus</keyword>
<protein>
    <recommendedName>
        <fullName evidence="6">Zn(2)-C6 fungal-type domain-containing protein</fullName>
    </recommendedName>
</protein>
<evidence type="ECO:0000256" key="2">
    <source>
        <dbReference type="ARBA" id="ARBA00023125"/>
    </source>
</evidence>
<dbReference type="PANTHER" id="PTHR37534">
    <property type="entry name" value="TRANSCRIPTIONAL ACTIVATOR PROTEIN UGA3"/>
    <property type="match status" value="1"/>
</dbReference>
<dbReference type="EMBL" id="KN847319">
    <property type="protein sequence ID" value="KIW55499.1"/>
    <property type="molecule type" value="Genomic_DNA"/>
</dbReference>
<evidence type="ECO:0000259" key="6">
    <source>
        <dbReference type="PROSITE" id="PS50048"/>
    </source>
</evidence>
<evidence type="ECO:0000256" key="3">
    <source>
        <dbReference type="ARBA" id="ARBA00023163"/>
    </source>
</evidence>
<dbReference type="GO" id="GO:0000976">
    <property type="term" value="F:transcription cis-regulatory region binding"/>
    <property type="evidence" value="ECO:0007669"/>
    <property type="project" value="TreeGrafter"/>
</dbReference>
<dbReference type="GO" id="GO:0000981">
    <property type="term" value="F:DNA-binding transcription factor activity, RNA polymerase II-specific"/>
    <property type="evidence" value="ECO:0007669"/>
    <property type="project" value="InterPro"/>
</dbReference>
<keyword evidence="1" id="KW-0805">Transcription regulation</keyword>
<dbReference type="Pfam" id="PF00172">
    <property type="entry name" value="Zn_clus"/>
    <property type="match status" value="1"/>
</dbReference>
<dbReference type="GO" id="GO:0008270">
    <property type="term" value="F:zinc ion binding"/>
    <property type="evidence" value="ECO:0007669"/>
    <property type="project" value="InterPro"/>
</dbReference>
<dbReference type="GO" id="GO:0045944">
    <property type="term" value="P:positive regulation of transcription by RNA polymerase II"/>
    <property type="evidence" value="ECO:0007669"/>
    <property type="project" value="TreeGrafter"/>
</dbReference>
<evidence type="ECO:0000256" key="4">
    <source>
        <dbReference type="ARBA" id="ARBA00023242"/>
    </source>
</evidence>
<feature type="region of interest" description="Disordered" evidence="5">
    <location>
        <begin position="54"/>
        <end position="89"/>
    </location>
</feature>
<dbReference type="CDD" id="cd00067">
    <property type="entry name" value="GAL4"/>
    <property type="match status" value="1"/>
</dbReference>